<protein>
    <submittedName>
        <fullName evidence="8">Putative fimbrial chaperone</fullName>
    </submittedName>
</protein>
<dbReference type="OrthoDB" id="6504604at2"/>
<dbReference type="Pfam" id="PF00345">
    <property type="entry name" value="PapD_N"/>
    <property type="match status" value="1"/>
</dbReference>
<comment type="caution">
    <text evidence="8">The sequence shown here is derived from an EMBL/GenBank/DDBJ whole genome shotgun (WGS) entry which is preliminary data.</text>
</comment>
<dbReference type="SUPFAM" id="SSF49584">
    <property type="entry name" value="Periplasmic chaperone C-domain"/>
    <property type="match status" value="1"/>
</dbReference>
<dbReference type="AlphaFoldDB" id="A0A085GCH5"/>
<keyword evidence="5" id="KW-0143">Chaperone</keyword>
<dbReference type="PANTHER" id="PTHR30251">
    <property type="entry name" value="PILUS ASSEMBLY CHAPERONE"/>
    <property type="match status" value="1"/>
</dbReference>
<dbReference type="InterPro" id="IPR050643">
    <property type="entry name" value="Periplasmic_pilus_chap"/>
</dbReference>
<dbReference type="EMBL" id="JMPI01000030">
    <property type="protein sequence ID" value="KFC81420.1"/>
    <property type="molecule type" value="Genomic_DNA"/>
</dbReference>
<keyword evidence="4" id="KW-0574">Periplasm</keyword>
<keyword evidence="3" id="KW-0732">Signal</keyword>
<evidence type="ECO:0000313" key="9">
    <source>
        <dbReference type="Proteomes" id="UP000028653"/>
    </source>
</evidence>
<evidence type="ECO:0000256" key="2">
    <source>
        <dbReference type="ARBA" id="ARBA00007399"/>
    </source>
</evidence>
<keyword evidence="9" id="KW-1185">Reference proteome</keyword>
<dbReference type="PANTHER" id="PTHR30251:SF1">
    <property type="entry name" value="FIMBRIAL CHAPARONE"/>
    <property type="match status" value="1"/>
</dbReference>
<sequence length="233" mass="25525">MNKTFIAAAIIVFFGLVTQSMAGVSIGGTRFIYHERAKGVKVELRNTSQSAWLINTTVSSGGTWSGVTPSTQPAPFIATPPLFSLKPGRENSIRLLKTHANMPPDRESLFTLSIAAIPSGQAQANSVQIAVRSRMKLFYRPANLKGNPQEAYKQLRWEKSRGQARVSNPTPFYVTLVNLVVNGKKIDNPGMVAPFSSRSINGCATVNTCHLSWQSINDYGRILEKTERDISGK</sequence>
<dbReference type="InterPro" id="IPR036316">
    <property type="entry name" value="Pili_assmbl_chap_C_dom_sf"/>
</dbReference>
<dbReference type="GO" id="GO:0071555">
    <property type="term" value="P:cell wall organization"/>
    <property type="evidence" value="ECO:0007669"/>
    <property type="project" value="InterPro"/>
</dbReference>
<proteinExistence type="inferred from homology"/>
<dbReference type="GO" id="GO:0030288">
    <property type="term" value="C:outer membrane-bounded periplasmic space"/>
    <property type="evidence" value="ECO:0007669"/>
    <property type="project" value="InterPro"/>
</dbReference>
<accession>A0A085GCH5</accession>
<dbReference type="SUPFAM" id="SSF49354">
    <property type="entry name" value="PapD-like"/>
    <property type="match status" value="1"/>
</dbReference>
<dbReference type="eggNOG" id="COG3121">
    <property type="taxonomic scope" value="Bacteria"/>
</dbReference>
<evidence type="ECO:0000313" key="8">
    <source>
        <dbReference type="EMBL" id="KFC81420.1"/>
    </source>
</evidence>
<organism evidence="8 9">
    <name type="scientific">Buttiauxella agrestis ATCC 33320</name>
    <dbReference type="NCBI Taxonomy" id="1006004"/>
    <lineage>
        <taxon>Bacteria</taxon>
        <taxon>Pseudomonadati</taxon>
        <taxon>Pseudomonadota</taxon>
        <taxon>Gammaproteobacteria</taxon>
        <taxon>Enterobacterales</taxon>
        <taxon>Enterobacteriaceae</taxon>
        <taxon>Buttiauxella</taxon>
    </lineage>
</organism>
<dbReference type="Pfam" id="PF02753">
    <property type="entry name" value="PapD_C"/>
    <property type="match status" value="1"/>
</dbReference>
<dbReference type="InterPro" id="IPR013783">
    <property type="entry name" value="Ig-like_fold"/>
</dbReference>
<evidence type="ECO:0000256" key="5">
    <source>
        <dbReference type="ARBA" id="ARBA00023186"/>
    </source>
</evidence>
<evidence type="ECO:0000256" key="3">
    <source>
        <dbReference type="ARBA" id="ARBA00022729"/>
    </source>
</evidence>
<dbReference type="PRINTS" id="PR00969">
    <property type="entry name" value="CHAPERONPILI"/>
</dbReference>
<dbReference type="Gene3D" id="2.60.40.10">
    <property type="entry name" value="Immunoglobulins"/>
    <property type="match status" value="2"/>
</dbReference>
<gene>
    <name evidence="8" type="ORF">GBAG_2204</name>
</gene>
<comment type="subcellular location">
    <subcellularLocation>
        <location evidence="1">Periplasm</location>
    </subcellularLocation>
</comment>
<dbReference type="Proteomes" id="UP000028653">
    <property type="component" value="Unassembled WGS sequence"/>
</dbReference>
<dbReference type="InterPro" id="IPR016147">
    <property type="entry name" value="Pili_assmbl_chaperone_N"/>
</dbReference>
<dbReference type="InterPro" id="IPR016148">
    <property type="entry name" value="Pili_assmbl_chaperone_C"/>
</dbReference>
<name>A0A085GCH5_9ENTR</name>
<dbReference type="STRING" id="1006004.GBAG_2204"/>
<evidence type="ECO:0000259" key="7">
    <source>
        <dbReference type="Pfam" id="PF02753"/>
    </source>
</evidence>
<comment type="similarity">
    <text evidence="2">Belongs to the periplasmic pilus chaperone family.</text>
</comment>
<reference evidence="8 9" key="1">
    <citation type="submission" date="2014-05" db="EMBL/GenBank/DDBJ databases">
        <title>ATOL: Assembling a taxonomically balanced genome-scale reconstruction of the evolutionary history of the Enterobacteriaceae.</title>
        <authorList>
            <person name="Plunkett G.III."/>
            <person name="Neeno-Eckwall E.C."/>
            <person name="Glasner J.D."/>
            <person name="Perna N.T."/>
        </authorList>
    </citation>
    <scope>NUCLEOTIDE SEQUENCE [LARGE SCALE GENOMIC DNA]</scope>
    <source>
        <strain evidence="8 9">ATCC 33320</strain>
    </source>
</reference>
<evidence type="ECO:0000256" key="4">
    <source>
        <dbReference type="ARBA" id="ARBA00022764"/>
    </source>
</evidence>
<dbReference type="InterPro" id="IPR008962">
    <property type="entry name" value="PapD-like_sf"/>
</dbReference>
<feature type="domain" description="Pili assembly chaperone N-terminal" evidence="6">
    <location>
        <begin position="23"/>
        <end position="144"/>
    </location>
</feature>
<feature type="domain" description="Pili assembly chaperone C-terminal" evidence="7">
    <location>
        <begin position="166"/>
        <end position="221"/>
    </location>
</feature>
<dbReference type="InterPro" id="IPR001829">
    <property type="entry name" value="Pili_assmbl_chaperone_bac"/>
</dbReference>
<evidence type="ECO:0000256" key="1">
    <source>
        <dbReference type="ARBA" id="ARBA00004418"/>
    </source>
</evidence>
<evidence type="ECO:0000259" key="6">
    <source>
        <dbReference type="Pfam" id="PF00345"/>
    </source>
</evidence>